<comment type="caution">
    <text evidence="1">The sequence shown here is derived from an EMBL/GenBank/DDBJ whole genome shotgun (WGS) entry which is preliminary data.</text>
</comment>
<reference evidence="1 2" key="1">
    <citation type="journal article" date="2020" name="Nat. Food">
        <title>A phased Vanilla planifolia genome enables genetic improvement of flavour and production.</title>
        <authorList>
            <person name="Hasing T."/>
            <person name="Tang H."/>
            <person name="Brym M."/>
            <person name="Khazi F."/>
            <person name="Huang T."/>
            <person name="Chambers A.H."/>
        </authorList>
    </citation>
    <scope>NUCLEOTIDE SEQUENCE [LARGE SCALE GENOMIC DNA]</scope>
    <source>
        <tissue evidence="1">Leaf</tissue>
    </source>
</reference>
<gene>
    <name evidence="1" type="ORF">HPP92_021082</name>
</gene>
<dbReference type="Proteomes" id="UP000639772">
    <property type="component" value="Chromosome 11"/>
</dbReference>
<name>A0A835PY17_VANPL</name>
<evidence type="ECO:0000313" key="1">
    <source>
        <dbReference type="EMBL" id="KAG0462606.1"/>
    </source>
</evidence>
<evidence type="ECO:0000313" key="2">
    <source>
        <dbReference type="Proteomes" id="UP000639772"/>
    </source>
</evidence>
<dbReference type="EMBL" id="JADCNM010000011">
    <property type="protein sequence ID" value="KAG0462606.1"/>
    <property type="molecule type" value="Genomic_DNA"/>
</dbReference>
<organism evidence="1 2">
    <name type="scientific">Vanilla planifolia</name>
    <name type="common">Vanilla</name>
    <dbReference type="NCBI Taxonomy" id="51239"/>
    <lineage>
        <taxon>Eukaryota</taxon>
        <taxon>Viridiplantae</taxon>
        <taxon>Streptophyta</taxon>
        <taxon>Embryophyta</taxon>
        <taxon>Tracheophyta</taxon>
        <taxon>Spermatophyta</taxon>
        <taxon>Magnoliopsida</taxon>
        <taxon>Liliopsida</taxon>
        <taxon>Asparagales</taxon>
        <taxon>Orchidaceae</taxon>
        <taxon>Vanilloideae</taxon>
        <taxon>Vanilleae</taxon>
        <taxon>Vanilla</taxon>
    </lineage>
</organism>
<accession>A0A835PY17</accession>
<dbReference type="AlphaFoldDB" id="A0A835PY17"/>
<protein>
    <submittedName>
        <fullName evidence="1">Uncharacterized protein</fullName>
    </submittedName>
</protein>
<sequence length="100" mass="10885">MPGASSVARRLRRCSVVRDRRRVGDFVYGRCVNNLHDDVENSAVSTRHVWRASVLAASVSSSDQMSPGVLAFDQDWGCSVALAGTVLGLIRDARDGLRLI</sequence>
<proteinExistence type="predicted"/>